<dbReference type="Proteomes" id="UP001183202">
    <property type="component" value="Unassembled WGS sequence"/>
</dbReference>
<keyword evidence="3" id="KW-1185">Reference proteome</keyword>
<dbReference type="EMBL" id="JAVREJ010000062">
    <property type="protein sequence ID" value="MDT0354026.1"/>
    <property type="molecule type" value="Genomic_DNA"/>
</dbReference>
<evidence type="ECO:0000313" key="2">
    <source>
        <dbReference type="EMBL" id="MDT0354026.1"/>
    </source>
</evidence>
<accession>A0ABU2NJ75</accession>
<proteinExistence type="predicted"/>
<evidence type="ECO:0000259" key="1">
    <source>
        <dbReference type="PROSITE" id="PS50937"/>
    </source>
</evidence>
<dbReference type="SUPFAM" id="SSF46955">
    <property type="entry name" value="Putative DNA-binding domain"/>
    <property type="match status" value="1"/>
</dbReference>
<feature type="domain" description="HTH merR-type" evidence="1">
    <location>
        <begin position="1"/>
        <end position="45"/>
    </location>
</feature>
<comment type="caution">
    <text evidence="2">The sequence shown here is derived from an EMBL/GenBank/DDBJ whole genome shotgun (WGS) entry which is preliminary data.</text>
</comment>
<dbReference type="InterPro" id="IPR000551">
    <property type="entry name" value="MerR-type_HTH_dom"/>
</dbReference>
<sequence>MPTPWRRTRAGYRSYDQDAVARLRFGRSAQALGLSLAEIPTCCASATIRARRAATWPGCSRPTSAPWSPASRN</sequence>
<dbReference type="Gene3D" id="1.10.1660.10">
    <property type="match status" value="1"/>
</dbReference>
<dbReference type="InterPro" id="IPR009061">
    <property type="entry name" value="DNA-bd_dom_put_sf"/>
</dbReference>
<dbReference type="Pfam" id="PF13411">
    <property type="entry name" value="MerR_1"/>
    <property type="match status" value="1"/>
</dbReference>
<protein>
    <recommendedName>
        <fullName evidence="1">HTH merR-type domain-containing protein</fullName>
    </recommendedName>
</protein>
<evidence type="ECO:0000313" key="3">
    <source>
        <dbReference type="Proteomes" id="UP001183202"/>
    </source>
</evidence>
<reference evidence="3" key="1">
    <citation type="submission" date="2023-07" db="EMBL/GenBank/DDBJ databases">
        <title>30 novel species of actinomycetes from the DSMZ collection.</title>
        <authorList>
            <person name="Nouioui I."/>
        </authorList>
    </citation>
    <scope>NUCLEOTIDE SEQUENCE [LARGE SCALE GENOMIC DNA]</scope>
    <source>
        <strain evidence="3">DSM 45834</strain>
    </source>
</reference>
<organism evidence="2 3">
    <name type="scientific">Pseudonocardia charpentierae</name>
    <dbReference type="NCBI Taxonomy" id="3075545"/>
    <lineage>
        <taxon>Bacteria</taxon>
        <taxon>Bacillati</taxon>
        <taxon>Actinomycetota</taxon>
        <taxon>Actinomycetes</taxon>
        <taxon>Pseudonocardiales</taxon>
        <taxon>Pseudonocardiaceae</taxon>
        <taxon>Pseudonocardia</taxon>
    </lineage>
</organism>
<name>A0ABU2NJ75_9PSEU</name>
<gene>
    <name evidence="2" type="ORF">RM445_31575</name>
</gene>
<dbReference type="PROSITE" id="PS50937">
    <property type="entry name" value="HTH_MERR_2"/>
    <property type="match status" value="1"/>
</dbReference>